<comment type="caution">
    <text evidence="2">The sequence shown here is derived from an EMBL/GenBank/DDBJ whole genome shotgun (WGS) entry which is preliminary data.</text>
</comment>
<evidence type="ECO:0008006" key="4">
    <source>
        <dbReference type="Google" id="ProtNLM"/>
    </source>
</evidence>
<evidence type="ECO:0000256" key="1">
    <source>
        <dbReference type="SAM" id="Coils"/>
    </source>
</evidence>
<evidence type="ECO:0000313" key="2">
    <source>
        <dbReference type="EMBL" id="MDA0178090.1"/>
    </source>
</evidence>
<sequence length="320" mass="37499">MKVILILLIALINTSCNNSKLNELNKRISTLEKNNVTLIDSIQQYQKELEKKKTKDTFWTNKEKYDEGTSYFKVIPHDSVFFGNYFTKETTYSIKHISLDDTNGVFIAKYITETKGSIQSEGTKKNIKIELSHFDKPNNVLYNIEKECHQIELDNKIYKTYQFGCCLEKDTYEFYDYSNKSIVKSNLKIISSLIPNSNIDFYVGYEIDQKEKNSDFYSGTLTFAYDNSDKFIIKTFGNKKHDWFNSELDIISNSKKDYKIEEDYETVFNILSLNEIRDKEKVNEITLILKIDDKIVLKIPIINGKPFGKNDRIHKIKLEI</sequence>
<gene>
    <name evidence="2" type="ORF">OOZ35_11355</name>
</gene>
<keyword evidence="1" id="KW-0175">Coiled coil</keyword>
<keyword evidence="3" id="KW-1185">Reference proteome</keyword>
<evidence type="ECO:0000313" key="3">
    <source>
        <dbReference type="Proteomes" id="UP001149142"/>
    </source>
</evidence>
<reference evidence="2" key="1">
    <citation type="submission" date="2022-11" db="EMBL/GenBank/DDBJ databases">
        <title>Refractory cell wall polysaccharides provide important carbon source for microbial heterotrophs in the hadal ocean.</title>
        <authorList>
            <person name="Zhu X."/>
        </authorList>
    </citation>
    <scope>NUCLEOTIDE SEQUENCE</scope>
    <source>
        <strain evidence="2">MTRN7</strain>
    </source>
</reference>
<feature type="coiled-coil region" evidence="1">
    <location>
        <begin position="21"/>
        <end position="55"/>
    </location>
</feature>
<organism evidence="2 3">
    <name type="scientific">Mesoflavibacter profundi</name>
    <dbReference type="NCBI Taxonomy" id="2708110"/>
    <lineage>
        <taxon>Bacteria</taxon>
        <taxon>Pseudomonadati</taxon>
        <taxon>Bacteroidota</taxon>
        <taxon>Flavobacteriia</taxon>
        <taxon>Flavobacteriales</taxon>
        <taxon>Flavobacteriaceae</taxon>
        <taxon>Mesoflavibacter</taxon>
    </lineage>
</organism>
<dbReference type="RefSeq" id="WP_106687550.1">
    <property type="nucleotide sequence ID" value="NZ_CP061703.1"/>
</dbReference>
<protein>
    <recommendedName>
        <fullName evidence="4">Lipoprotein</fullName>
    </recommendedName>
</protein>
<accession>A0ABT4S2W5</accession>
<dbReference type="EMBL" id="JAPFGC010000002">
    <property type="protein sequence ID" value="MDA0178090.1"/>
    <property type="molecule type" value="Genomic_DNA"/>
</dbReference>
<dbReference type="Proteomes" id="UP001149142">
    <property type="component" value="Unassembled WGS sequence"/>
</dbReference>
<proteinExistence type="predicted"/>
<name>A0ABT4S2W5_9FLAO</name>